<evidence type="ECO:0000256" key="4">
    <source>
        <dbReference type="ARBA" id="ARBA00023040"/>
    </source>
</evidence>
<dbReference type="Pfam" id="PF00001">
    <property type="entry name" value="7tm_1"/>
    <property type="match status" value="1"/>
</dbReference>
<evidence type="ECO:0000256" key="6">
    <source>
        <dbReference type="ARBA" id="ARBA00023170"/>
    </source>
</evidence>
<reference evidence="10" key="1">
    <citation type="submission" date="2021-02" db="EMBL/GenBank/DDBJ databases">
        <authorList>
            <person name="Nowell W R."/>
        </authorList>
    </citation>
    <scope>NUCLEOTIDE SEQUENCE</scope>
</reference>
<dbReference type="EMBL" id="CAJOBB010001449">
    <property type="protein sequence ID" value="CAF3858714.1"/>
    <property type="molecule type" value="Genomic_DNA"/>
</dbReference>
<sequence length="320" mass="36469">MSQSLVEISTKLTQTILPFIIVAGVVGNSLNIIILNRPNLRNHACSKYFLALASNNLIHSLFIIYYLLSNGFNIDGELVSNGLCKTLQYIGNVCAFLSPYFIILASIDRFCASSSNATLRRFSNLVVAKYLILIVVICSLLLHISNLVLYELQNDGYGCAIRSKTIINQIPLLIQAFLFAAVPPVLMLMFGFLTVYNITRTRVLQQVTRSYRRTEGQLIRMLFLQVVIYILLNIPLCVLYLILTIPSNFIPTSQFFFGFSITEIFFYLSSSTPFFLYILSARVYRDELIHLISKVFRLRRRAQVQPMSMTNQLNRTIARN</sequence>
<feature type="transmembrane region" description="Helical" evidence="8">
    <location>
        <begin position="127"/>
        <end position="150"/>
    </location>
</feature>
<dbReference type="PANTHER" id="PTHR24243">
    <property type="entry name" value="G-PROTEIN COUPLED RECEPTOR"/>
    <property type="match status" value="1"/>
</dbReference>
<feature type="transmembrane region" description="Helical" evidence="8">
    <location>
        <begin position="170"/>
        <end position="198"/>
    </location>
</feature>
<keyword evidence="2 8" id="KW-0812">Transmembrane</keyword>
<evidence type="ECO:0000313" key="11">
    <source>
        <dbReference type="EMBL" id="CAF3858714.1"/>
    </source>
</evidence>
<evidence type="ECO:0000256" key="7">
    <source>
        <dbReference type="ARBA" id="ARBA00023224"/>
    </source>
</evidence>
<dbReference type="Proteomes" id="UP000663860">
    <property type="component" value="Unassembled WGS sequence"/>
</dbReference>
<comment type="caution">
    <text evidence="10">The sequence shown here is derived from an EMBL/GenBank/DDBJ whole genome shotgun (WGS) entry which is preliminary data.</text>
</comment>
<dbReference type="GO" id="GO:0004930">
    <property type="term" value="F:G protein-coupled receptor activity"/>
    <property type="evidence" value="ECO:0007669"/>
    <property type="project" value="UniProtKB-KW"/>
</dbReference>
<keyword evidence="7" id="KW-0807">Transducer</keyword>
<evidence type="ECO:0000259" key="9">
    <source>
        <dbReference type="PROSITE" id="PS50262"/>
    </source>
</evidence>
<proteinExistence type="predicted"/>
<dbReference type="GO" id="GO:0005886">
    <property type="term" value="C:plasma membrane"/>
    <property type="evidence" value="ECO:0007669"/>
    <property type="project" value="TreeGrafter"/>
</dbReference>
<keyword evidence="3 8" id="KW-1133">Transmembrane helix</keyword>
<protein>
    <recommendedName>
        <fullName evidence="9">G-protein coupled receptors family 1 profile domain-containing protein</fullName>
    </recommendedName>
</protein>
<evidence type="ECO:0000256" key="8">
    <source>
        <dbReference type="SAM" id="Phobius"/>
    </source>
</evidence>
<feature type="transmembrane region" description="Helical" evidence="8">
    <location>
        <begin position="255"/>
        <end position="279"/>
    </location>
</feature>
<gene>
    <name evidence="10" type="ORF">IZO911_LOCUS4739</name>
    <name evidence="11" type="ORF">KXQ929_LOCUS20527</name>
</gene>
<dbReference type="SUPFAM" id="SSF81321">
    <property type="entry name" value="Family A G protein-coupled receptor-like"/>
    <property type="match status" value="1"/>
</dbReference>
<accession>A0A813Q3H7</accession>
<comment type="subcellular location">
    <subcellularLocation>
        <location evidence="1">Membrane</location>
        <topology evidence="1">Multi-pass membrane protein</topology>
    </subcellularLocation>
</comment>
<dbReference type="InterPro" id="IPR017452">
    <property type="entry name" value="GPCR_Rhodpsn_7TM"/>
</dbReference>
<feature type="transmembrane region" description="Helical" evidence="8">
    <location>
        <begin position="48"/>
        <end position="68"/>
    </location>
</feature>
<name>A0A813Q3H7_9BILA</name>
<dbReference type="InterPro" id="IPR000276">
    <property type="entry name" value="GPCR_Rhodpsn"/>
</dbReference>
<feature type="transmembrane region" description="Helical" evidence="8">
    <location>
        <begin position="218"/>
        <end position="243"/>
    </location>
</feature>
<dbReference type="AlphaFoldDB" id="A0A813Q3H7"/>
<evidence type="ECO:0000313" key="12">
    <source>
        <dbReference type="Proteomes" id="UP000663860"/>
    </source>
</evidence>
<keyword evidence="5 8" id="KW-0472">Membrane</keyword>
<evidence type="ECO:0000256" key="3">
    <source>
        <dbReference type="ARBA" id="ARBA00022989"/>
    </source>
</evidence>
<evidence type="ECO:0000256" key="2">
    <source>
        <dbReference type="ARBA" id="ARBA00022692"/>
    </source>
</evidence>
<keyword evidence="6" id="KW-0675">Receptor</keyword>
<dbReference type="Gene3D" id="1.20.1070.10">
    <property type="entry name" value="Rhodopsin 7-helix transmembrane proteins"/>
    <property type="match status" value="1"/>
</dbReference>
<dbReference type="PROSITE" id="PS50262">
    <property type="entry name" value="G_PROTEIN_RECEP_F1_2"/>
    <property type="match status" value="1"/>
</dbReference>
<dbReference type="PANTHER" id="PTHR24243:SF233">
    <property type="entry name" value="THYROTROPIN-RELEASING HORMONE RECEPTOR"/>
    <property type="match status" value="1"/>
</dbReference>
<evidence type="ECO:0000313" key="10">
    <source>
        <dbReference type="EMBL" id="CAF0761439.1"/>
    </source>
</evidence>
<feature type="domain" description="G-protein coupled receptors family 1 profile" evidence="9">
    <location>
        <begin position="27"/>
        <end position="277"/>
    </location>
</feature>
<feature type="transmembrane region" description="Helical" evidence="8">
    <location>
        <begin position="16"/>
        <end position="36"/>
    </location>
</feature>
<evidence type="ECO:0000256" key="1">
    <source>
        <dbReference type="ARBA" id="ARBA00004141"/>
    </source>
</evidence>
<keyword evidence="4" id="KW-0297">G-protein coupled receptor</keyword>
<evidence type="ECO:0000256" key="5">
    <source>
        <dbReference type="ARBA" id="ARBA00023136"/>
    </source>
</evidence>
<feature type="transmembrane region" description="Helical" evidence="8">
    <location>
        <begin position="88"/>
        <end position="107"/>
    </location>
</feature>
<dbReference type="PRINTS" id="PR00237">
    <property type="entry name" value="GPCRRHODOPSN"/>
</dbReference>
<dbReference type="EMBL" id="CAJNOE010000027">
    <property type="protein sequence ID" value="CAF0761439.1"/>
    <property type="molecule type" value="Genomic_DNA"/>
</dbReference>
<dbReference type="Proteomes" id="UP000663868">
    <property type="component" value="Unassembled WGS sequence"/>
</dbReference>
<organism evidence="10 12">
    <name type="scientific">Adineta steineri</name>
    <dbReference type="NCBI Taxonomy" id="433720"/>
    <lineage>
        <taxon>Eukaryota</taxon>
        <taxon>Metazoa</taxon>
        <taxon>Spiralia</taxon>
        <taxon>Gnathifera</taxon>
        <taxon>Rotifera</taxon>
        <taxon>Eurotatoria</taxon>
        <taxon>Bdelloidea</taxon>
        <taxon>Adinetida</taxon>
        <taxon>Adinetidae</taxon>
        <taxon>Adineta</taxon>
    </lineage>
</organism>